<dbReference type="RefSeq" id="XP_003847374.1">
    <property type="nucleotide sequence ID" value="XM_003847326.1"/>
</dbReference>
<feature type="region of interest" description="Disordered" evidence="1">
    <location>
        <begin position="42"/>
        <end position="70"/>
    </location>
</feature>
<dbReference type="InParanoid" id="F9XQW3"/>
<reference evidence="2 3" key="1">
    <citation type="journal article" date="2011" name="PLoS Genet.">
        <title>Finished genome of the fungal wheat pathogen Mycosphaerella graminicola reveals dispensome structure, chromosome plasticity, and stealth pathogenesis.</title>
        <authorList>
            <person name="Goodwin S.B."/>
            <person name="Ben M'barek S."/>
            <person name="Dhillon B."/>
            <person name="Wittenberg A.H.J."/>
            <person name="Crane C.F."/>
            <person name="Hane J.K."/>
            <person name="Foster A.J."/>
            <person name="Van der Lee T.A.J."/>
            <person name="Grimwood J."/>
            <person name="Aerts A."/>
            <person name="Antoniw J."/>
            <person name="Bailey A."/>
            <person name="Bluhm B."/>
            <person name="Bowler J."/>
            <person name="Bristow J."/>
            <person name="van der Burgt A."/>
            <person name="Canto-Canche B."/>
            <person name="Churchill A.C.L."/>
            <person name="Conde-Ferraez L."/>
            <person name="Cools H.J."/>
            <person name="Coutinho P.M."/>
            <person name="Csukai M."/>
            <person name="Dehal P."/>
            <person name="De Wit P."/>
            <person name="Donzelli B."/>
            <person name="van de Geest H.C."/>
            <person name="van Ham R.C.H.J."/>
            <person name="Hammond-Kosack K.E."/>
            <person name="Henrissat B."/>
            <person name="Kilian A."/>
            <person name="Kobayashi A.K."/>
            <person name="Koopmann E."/>
            <person name="Kourmpetis Y."/>
            <person name="Kuzniar A."/>
            <person name="Lindquist E."/>
            <person name="Lombard V."/>
            <person name="Maliepaard C."/>
            <person name="Martins N."/>
            <person name="Mehrabi R."/>
            <person name="Nap J.P.H."/>
            <person name="Ponomarenko A."/>
            <person name="Rudd J.J."/>
            <person name="Salamov A."/>
            <person name="Schmutz J."/>
            <person name="Schouten H.J."/>
            <person name="Shapiro H."/>
            <person name="Stergiopoulos I."/>
            <person name="Torriani S.F.F."/>
            <person name="Tu H."/>
            <person name="de Vries R.P."/>
            <person name="Waalwijk C."/>
            <person name="Ware S.B."/>
            <person name="Wiebenga A."/>
            <person name="Zwiers L.-H."/>
            <person name="Oliver R.P."/>
            <person name="Grigoriev I.V."/>
            <person name="Kema G.H.J."/>
        </authorList>
    </citation>
    <scope>NUCLEOTIDE SEQUENCE [LARGE SCALE GENOMIC DNA]</scope>
    <source>
        <strain evidence="3">CBS 115943 / IPO323</strain>
    </source>
</reference>
<evidence type="ECO:0000313" key="3">
    <source>
        <dbReference type="Proteomes" id="UP000008062"/>
    </source>
</evidence>
<dbReference type="KEGG" id="ztr:MYCGRDRAFT_106616"/>
<dbReference type="EMBL" id="CM001210">
    <property type="protein sequence ID" value="EGP82350.1"/>
    <property type="molecule type" value="Genomic_DNA"/>
</dbReference>
<protein>
    <submittedName>
        <fullName evidence="2">Uncharacterized protein</fullName>
    </submittedName>
</protein>
<name>F9XQW3_ZYMTI</name>
<proteinExistence type="predicted"/>
<dbReference type="HOGENOM" id="CLU_2759751_0_0_1"/>
<dbReference type="Proteomes" id="UP000008062">
    <property type="component" value="Chromosome 15"/>
</dbReference>
<sequence>MYRPDQTCRFCSETCRARWPLPPPCPLARHIRIISATPTATATAIHSHLSESRQTPSRQVSGGLEDQVIG</sequence>
<dbReference type="VEuPathDB" id="FungiDB:ZTRI_15.43"/>
<keyword evidence="3" id="KW-1185">Reference proteome</keyword>
<accession>F9XQW3</accession>
<evidence type="ECO:0000313" key="2">
    <source>
        <dbReference type="EMBL" id="EGP82350.1"/>
    </source>
</evidence>
<gene>
    <name evidence="2" type="ORF">MYCGRDRAFT_106616</name>
</gene>
<dbReference type="GeneID" id="13400155"/>
<evidence type="ECO:0000256" key="1">
    <source>
        <dbReference type="SAM" id="MobiDB-lite"/>
    </source>
</evidence>
<organism evidence="2 3">
    <name type="scientific">Zymoseptoria tritici (strain CBS 115943 / IPO323)</name>
    <name type="common">Speckled leaf blotch fungus</name>
    <name type="synonym">Septoria tritici</name>
    <dbReference type="NCBI Taxonomy" id="336722"/>
    <lineage>
        <taxon>Eukaryota</taxon>
        <taxon>Fungi</taxon>
        <taxon>Dikarya</taxon>
        <taxon>Ascomycota</taxon>
        <taxon>Pezizomycotina</taxon>
        <taxon>Dothideomycetes</taxon>
        <taxon>Dothideomycetidae</taxon>
        <taxon>Mycosphaerellales</taxon>
        <taxon>Mycosphaerellaceae</taxon>
        <taxon>Zymoseptoria</taxon>
    </lineage>
</organism>
<dbReference type="AlphaFoldDB" id="F9XQW3"/>